<sequence>MSAIFWLVGVIVLLILMSVWLIYIFFVNSQLLVNNEDSKIGSEDEKSEEEEEEQAQICYEEDKTKEVEVIVNNEENDVNEQPKKKANFNYDDFKFELKFNEDEILAATGEEVLEDEMTLECFGDKKTSNDTSLSEEEMRRLALHETGHVYIALALGVKLKKVTLKANEVLLGHTTFTFGKKLYTPSDKDNYMSILLGGYCAEMLFLKEPSILSSSDLAKVRDVALSKGAKFAFDGKPARWIVNKNSSEALKKEREDIIYKDVDECTERAKKLIKEHEEEIGEFASTLCKEIELEGKRLYKYDRSFL</sequence>
<proteinExistence type="predicted"/>
<organism evidence="1 2">
    <name type="scientific">Meloidogyne enterolobii</name>
    <name type="common">Root-knot nematode worm</name>
    <name type="synonym">Meloidogyne mayaguensis</name>
    <dbReference type="NCBI Taxonomy" id="390850"/>
    <lineage>
        <taxon>Eukaryota</taxon>
        <taxon>Metazoa</taxon>
        <taxon>Ecdysozoa</taxon>
        <taxon>Nematoda</taxon>
        <taxon>Chromadorea</taxon>
        <taxon>Rhabditida</taxon>
        <taxon>Tylenchina</taxon>
        <taxon>Tylenchomorpha</taxon>
        <taxon>Tylenchoidea</taxon>
        <taxon>Meloidogynidae</taxon>
        <taxon>Meloidogyninae</taxon>
        <taxon>Meloidogyne</taxon>
    </lineage>
</organism>
<protein>
    <submittedName>
        <fullName evidence="1">Uncharacterized protein</fullName>
    </submittedName>
</protein>
<dbReference type="Proteomes" id="UP001497535">
    <property type="component" value="Unassembled WGS sequence"/>
</dbReference>
<name>A0ACB0XLA5_MELEN</name>
<reference evidence="1" key="1">
    <citation type="submission" date="2023-11" db="EMBL/GenBank/DDBJ databases">
        <authorList>
            <person name="Poullet M."/>
        </authorList>
    </citation>
    <scope>NUCLEOTIDE SEQUENCE</scope>
    <source>
        <strain evidence="1">E1834</strain>
    </source>
</reference>
<gene>
    <name evidence="1" type="ORF">MENTE1834_LOCUS713</name>
</gene>
<keyword evidence="2" id="KW-1185">Reference proteome</keyword>
<evidence type="ECO:0000313" key="1">
    <source>
        <dbReference type="EMBL" id="CAK5007212.1"/>
    </source>
</evidence>
<evidence type="ECO:0000313" key="2">
    <source>
        <dbReference type="Proteomes" id="UP001497535"/>
    </source>
</evidence>
<accession>A0ACB0XLA5</accession>
<dbReference type="EMBL" id="CAVMJV010000001">
    <property type="protein sequence ID" value="CAK5007212.1"/>
    <property type="molecule type" value="Genomic_DNA"/>
</dbReference>
<comment type="caution">
    <text evidence="1">The sequence shown here is derived from an EMBL/GenBank/DDBJ whole genome shotgun (WGS) entry which is preliminary data.</text>
</comment>